<dbReference type="InterPro" id="IPR006379">
    <property type="entry name" value="HAD-SF_hydro_IIB"/>
</dbReference>
<keyword evidence="1" id="KW-0378">Hydrolase</keyword>
<dbReference type="NCBIfam" id="TIGR00099">
    <property type="entry name" value="Cof-subfamily"/>
    <property type="match status" value="1"/>
</dbReference>
<dbReference type="InterPro" id="IPR000150">
    <property type="entry name" value="Cof"/>
</dbReference>
<organism evidence="1 2">
    <name type="scientific">Lacticaseibacillus baoqingensis</name>
    <dbReference type="NCBI Taxonomy" id="2486013"/>
    <lineage>
        <taxon>Bacteria</taxon>
        <taxon>Bacillati</taxon>
        <taxon>Bacillota</taxon>
        <taxon>Bacilli</taxon>
        <taxon>Lactobacillales</taxon>
        <taxon>Lactobacillaceae</taxon>
        <taxon>Lacticaseibacillus</taxon>
    </lineage>
</organism>
<protein>
    <submittedName>
        <fullName evidence="1">Cof-type HAD-IIB family hydrolase</fullName>
    </submittedName>
</protein>
<dbReference type="Gene3D" id="3.30.1240.10">
    <property type="match status" value="1"/>
</dbReference>
<dbReference type="Pfam" id="PF08282">
    <property type="entry name" value="Hydrolase_3"/>
    <property type="match status" value="1"/>
</dbReference>
<dbReference type="SUPFAM" id="SSF56784">
    <property type="entry name" value="HAD-like"/>
    <property type="match status" value="1"/>
</dbReference>
<dbReference type="Gene3D" id="3.40.50.1000">
    <property type="entry name" value="HAD superfamily/HAD-like"/>
    <property type="match status" value="1"/>
</dbReference>
<name>A0ABW4E893_9LACO</name>
<dbReference type="Proteomes" id="UP001597252">
    <property type="component" value="Unassembled WGS sequence"/>
</dbReference>
<evidence type="ECO:0000313" key="2">
    <source>
        <dbReference type="Proteomes" id="UP001597252"/>
    </source>
</evidence>
<dbReference type="SFLD" id="SFLDS00003">
    <property type="entry name" value="Haloacid_Dehalogenase"/>
    <property type="match status" value="1"/>
</dbReference>
<reference evidence="2" key="1">
    <citation type="journal article" date="2019" name="Int. J. Syst. Evol. Microbiol.">
        <title>The Global Catalogue of Microorganisms (GCM) 10K type strain sequencing project: providing services to taxonomists for standard genome sequencing and annotation.</title>
        <authorList>
            <consortium name="The Broad Institute Genomics Platform"/>
            <consortium name="The Broad Institute Genome Sequencing Center for Infectious Disease"/>
            <person name="Wu L."/>
            <person name="Ma J."/>
        </authorList>
    </citation>
    <scope>NUCLEOTIDE SEQUENCE [LARGE SCALE GENOMIC DNA]</scope>
    <source>
        <strain evidence="2">CCM 8903</strain>
    </source>
</reference>
<dbReference type="RefSeq" id="WP_125750035.1">
    <property type="nucleotide sequence ID" value="NZ_JBHTON010000053.1"/>
</dbReference>
<dbReference type="PROSITE" id="PS01229">
    <property type="entry name" value="COF_2"/>
    <property type="match status" value="1"/>
</dbReference>
<gene>
    <name evidence="1" type="ORF">ACFQ5J_12665</name>
</gene>
<dbReference type="PANTHER" id="PTHR10000">
    <property type="entry name" value="PHOSPHOSERINE PHOSPHATASE"/>
    <property type="match status" value="1"/>
</dbReference>
<keyword evidence="2" id="KW-1185">Reference proteome</keyword>
<dbReference type="SFLD" id="SFLDG01140">
    <property type="entry name" value="C2.B:_Phosphomannomutase_and_P"/>
    <property type="match status" value="1"/>
</dbReference>
<evidence type="ECO:0000313" key="1">
    <source>
        <dbReference type="EMBL" id="MFD1486077.1"/>
    </source>
</evidence>
<dbReference type="InterPro" id="IPR023214">
    <property type="entry name" value="HAD_sf"/>
</dbReference>
<accession>A0ABW4E893</accession>
<dbReference type="NCBIfam" id="TIGR01484">
    <property type="entry name" value="HAD-SF-IIB"/>
    <property type="match status" value="1"/>
</dbReference>
<dbReference type="EMBL" id="JBHTON010000053">
    <property type="protein sequence ID" value="MFD1486077.1"/>
    <property type="molecule type" value="Genomic_DNA"/>
</dbReference>
<dbReference type="InterPro" id="IPR036412">
    <property type="entry name" value="HAD-like_sf"/>
</dbReference>
<dbReference type="PANTHER" id="PTHR10000:SF25">
    <property type="entry name" value="PHOSPHATASE YKRA-RELATED"/>
    <property type="match status" value="1"/>
</dbReference>
<dbReference type="GO" id="GO:0016787">
    <property type="term" value="F:hydrolase activity"/>
    <property type="evidence" value="ECO:0007669"/>
    <property type="project" value="UniProtKB-KW"/>
</dbReference>
<proteinExistence type="predicted"/>
<comment type="caution">
    <text evidence="1">The sequence shown here is derived from an EMBL/GenBank/DDBJ whole genome shotgun (WGS) entry which is preliminary data.</text>
</comment>
<sequence length="262" mass="27949">MVKAVALFDLDKTLLNDDKVIPPENVAALHALRANGVLPALATGRNHYELGAIMAAGGLDSAIEANGAAVFFAGQQVLQHPLPPAQVAALVAQTEQDGFAIAFHNETQAALTRQTPATQAHYRDFIHKPQPAVVPDFYVHQPVLMIVLYIPDTPANAAVVARYRQQFPQLAIYRNAPAGLDVVSAQVNKATGLEALMAQPQLHGLPTYAFGDGNNDMEIIQQATVGIAMGNALPQVAAVADYQTADYQHGGIMQALAHFHLL</sequence>